<dbReference type="PROSITE" id="PS51354">
    <property type="entry name" value="GLUTAREDOXIN_2"/>
    <property type="match status" value="1"/>
</dbReference>
<sequence length="110" mass="12047">MANRSFLLCVTYEEVDGSDAATQEARNNLWTVSGHRGKYPQVFIERDGELEFVGLWSDVESLNECEALPPEILEANPEIKTFKAVFGDLVVEKGPPRPPGGTAGQEVPQG</sequence>
<dbReference type="AlphaFoldDB" id="D7FS96"/>
<proteinExistence type="predicted"/>
<dbReference type="EMBL" id="FN649728">
    <property type="protein sequence ID" value="CBJ31037.1"/>
    <property type="molecule type" value="Genomic_DNA"/>
</dbReference>
<evidence type="ECO:0000256" key="1">
    <source>
        <dbReference type="SAM" id="MobiDB-lite"/>
    </source>
</evidence>
<gene>
    <name evidence="2" type="ORF">Esi_0229_0027</name>
</gene>
<dbReference type="EMBL" id="FN648408">
    <property type="protein sequence ID" value="CBJ31037.1"/>
    <property type="molecule type" value="Genomic_DNA"/>
</dbReference>
<evidence type="ECO:0000313" key="3">
    <source>
        <dbReference type="Proteomes" id="UP000002630"/>
    </source>
</evidence>
<name>D7FS96_ECTSI</name>
<organism evidence="2 3">
    <name type="scientific">Ectocarpus siliculosus</name>
    <name type="common">Brown alga</name>
    <name type="synonym">Conferva siliculosa</name>
    <dbReference type="NCBI Taxonomy" id="2880"/>
    <lineage>
        <taxon>Eukaryota</taxon>
        <taxon>Sar</taxon>
        <taxon>Stramenopiles</taxon>
        <taxon>Ochrophyta</taxon>
        <taxon>PX clade</taxon>
        <taxon>Phaeophyceae</taxon>
        <taxon>Ectocarpales</taxon>
        <taxon>Ectocarpaceae</taxon>
        <taxon>Ectocarpus</taxon>
    </lineage>
</organism>
<feature type="region of interest" description="Disordered" evidence="1">
    <location>
        <begin position="91"/>
        <end position="110"/>
    </location>
</feature>
<accession>D7FS96</accession>
<protein>
    <submittedName>
        <fullName evidence="2">Uncharacterized protein</fullName>
    </submittedName>
</protein>
<dbReference type="Proteomes" id="UP000002630">
    <property type="component" value="Linkage Group LG03"/>
</dbReference>
<reference evidence="2 3" key="1">
    <citation type="journal article" date="2010" name="Nature">
        <title>The Ectocarpus genome and the independent evolution of multicellularity in brown algae.</title>
        <authorList>
            <person name="Cock J.M."/>
            <person name="Sterck L."/>
            <person name="Rouze P."/>
            <person name="Scornet D."/>
            <person name="Allen A.E."/>
            <person name="Amoutzias G."/>
            <person name="Anthouard V."/>
            <person name="Artiguenave F."/>
            <person name="Aury J.M."/>
            <person name="Badger J.H."/>
            <person name="Beszteri B."/>
            <person name="Billiau K."/>
            <person name="Bonnet E."/>
            <person name="Bothwell J.H."/>
            <person name="Bowler C."/>
            <person name="Boyen C."/>
            <person name="Brownlee C."/>
            <person name="Carrano C.J."/>
            <person name="Charrier B."/>
            <person name="Cho G.Y."/>
            <person name="Coelho S.M."/>
            <person name="Collen J."/>
            <person name="Corre E."/>
            <person name="Da Silva C."/>
            <person name="Delage L."/>
            <person name="Delaroque N."/>
            <person name="Dittami S.M."/>
            <person name="Doulbeau S."/>
            <person name="Elias M."/>
            <person name="Farnham G."/>
            <person name="Gachon C.M."/>
            <person name="Gschloessl B."/>
            <person name="Heesch S."/>
            <person name="Jabbari K."/>
            <person name="Jubin C."/>
            <person name="Kawai H."/>
            <person name="Kimura K."/>
            <person name="Kloareg B."/>
            <person name="Kupper F.C."/>
            <person name="Lang D."/>
            <person name="Le Bail A."/>
            <person name="Leblanc C."/>
            <person name="Lerouge P."/>
            <person name="Lohr M."/>
            <person name="Lopez P.J."/>
            <person name="Martens C."/>
            <person name="Maumus F."/>
            <person name="Michel G."/>
            <person name="Miranda-Saavedra D."/>
            <person name="Morales J."/>
            <person name="Moreau H."/>
            <person name="Motomura T."/>
            <person name="Nagasato C."/>
            <person name="Napoli C.A."/>
            <person name="Nelson D.R."/>
            <person name="Nyvall-Collen P."/>
            <person name="Peters A.F."/>
            <person name="Pommier C."/>
            <person name="Potin P."/>
            <person name="Poulain J."/>
            <person name="Quesneville H."/>
            <person name="Read B."/>
            <person name="Rensing S.A."/>
            <person name="Ritter A."/>
            <person name="Rousvoal S."/>
            <person name="Samanta M."/>
            <person name="Samson G."/>
            <person name="Schroeder D.C."/>
            <person name="Segurens B."/>
            <person name="Strittmatter M."/>
            <person name="Tonon T."/>
            <person name="Tregear J.W."/>
            <person name="Valentin K."/>
            <person name="von Dassow P."/>
            <person name="Yamagishi T."/>
            <person name="Van de Peer Y."/>
            <person name="Wincker P."/>
        </authorList>
    </citation>
    <scope>NUCLEOTIDE SEQUENCE [LARGE SCALE GENOMIC DNA]</scope>
    <source>
        <strain evidence="3">Ec32 / CCAP1310/4</strain>
    </source>
</reference>
<evidence type="ECO:0000313" key="2">
    <source>
        <dbReference type="EMBL" id="CBJ31037.1"/>
    </source>
</evidence>
<keyword evidence="3" id="KW-1185">Reference proteome</keyword>
<dbReference type="OrthoDB" id="49680at2759"/>
<dbReference type="InParanoid" id="D7FS96"/>
<dbReference type="eggNOG" id="ENOG502SEB5">
    <property type="taxonomic scope" value="Eukaryota"/>
</dbReference>